<name>A0A8J3PPG2_9ACTN</name>
<organism evidence="2 3">
    <name type="scientific">Planosporangium flavigriseum</name>
    <dbReference type="NCBI Taxonomy" id="373681"/>
    <lineage>
        <taxon>Bacteria</taxon>
        <taxon>Bacillati</taxon>
        <taxon>Actinomycetota</taxon>
        <taxon>Actinomycetes</taxon>
        <taxon>Micromonosporales</taxon>
        <taxon>Micromonosporaceae</taxon>
        <taxon>Planosporangium</taxon>
    </lineage>
</organism>
<sequence length="249" mass="27988">MLSAATAMVITMVAVKKKQPGPEIFRYDLGAVRMWREDLAELVNVLNDSLDKPLDLESGGYTLDRVEDLADVQEKTVPYFAAWLHADGEAGAYSRRVHRVYLILERNKCTLEMRDPDNGMRWAASEAIRIAKRCRRRFAWLIRHAPFIFLGLATLSTMVFAVIIAALGLQGKVSLTATLAVPTPFAFAAAISALARPHRIPWAVLCTRTRPEAPNFWNRKRDDIWITVVSNVISLILGAWLGYYLSSRS</sequence>
<accession>A0A8J3PPG2</accession>
<proteinExistence type="predicted"/>
<keyword evidence="3" id="KW-1185">Reference proteome</keyword>
<evidence type="ECO:0000313" key="2">
    <source>
        <dbReference type="EMBL" id="GIG76354.1"/>
    </source>
</evidence>
<keyword evidence="1" id="KW-0472">Membrane</keyword>
<dbReference type="Proteomes" id="UP000653674">
    <property type="component" value="Unassembled WGS sequence"/>
</dbReference>
<keyword evidence="1" id="KW-1133">Transmembrane helix</keyword>
<keyword evidence="1" id="KW-0812">Transmembrane</keyword>
<feature type="transmembrane region" description="Helical" evidence="1">
    <location>
        <begin position="224"/>
        <end position="245"/>
    </location>
</feature>
<feature type="transmembrane region" description="Helical" evidence="1">
    <location>
        <begin position="145"/>
        <end position="169"/>
    </location>
</feature>
<evidence type="ECO:0000256" key="1">
    <source>
        <dbReference type="SAM" id="Phobius"/>
    </source>
</evidence>
<reference evidence="2" key="1">
    <citation type="submission" date="2021-01" db="EMBL/GenBank/DDBJ databases">
        <title>Whole genome shotgun sequence of Planosporangium flavigriseum NBRC 105377.</title>
        <authorList>
            <person name="Komaki H."/>
            <person name="Tamura T."/>
        </authorList>
    </citation>
    <scope>NUCLEOTIDE SEQUENCE</scope>
    <source>
        <strain evidence="2">NBRC 105377</strain>
    </source>
</reference>
<protein>
    <submittedName>
        <fullName evidence="2">Uncharacterized protein</fullName>
    </submittedName>
</protein>
<comment type="caution">
    <text evidence="2">The sequence shown here is derived from an EMBL/GenBank/DDBJ whole genome shotgun (WGS) entry which is preliminary data.</text>
</comment>
<evidence type="ECO:0000313" key="3">
    <source>
        <dbReference type="Proteomes" id="UP000653674"/>
    </source>
</evidence>
<feature type="transmembrane region" description="Helical" evidence="1">
    <location>
        <begin position="175"/>
        <end position="195"/>
    </location>
</feature>
<dbReference type="AlphaFoldDB" id="A0A8J3PPG2"/>
<gene>
    <name evidence="2" type="ORF">Pfl04_47580</name>
</gene>
<dbReference type="EMBL" id="BONU01000052">
    <property type="protein sequence ID" value="GIG76354.1"/>
    <property type="molecule type" value="Genomic_DNA"/>
</dbReference>